<evidence type="ECO:0000313" key="1">
    <source>
        <dbReference type="EMBL" id="RHJ89511.1"/>
    </source>
</evidence>
<dbReference type="OrthoDB" id="9803578at2"/>
<dbReference type="SUPFAM" id="SSF53474">
    <property type="entry name" value="alpha/beta-Hydrolases"/>
    <property type="match status" value="1"/>
</dbReference>
<comment type="caution">
    <text evidence="1">The sequence shown here is derived from an EMBL/GenBank/DDBJ whole genome shotgun (WGS) entry which is preliminary data.</text>
</comment>
<keyword evidence="2" id="KW-1185">Reference proteome</keyword>
<dbReference type="Pfam" id="PF00756">
    <property type="entry name" value="Esterase"/>
    <property type="match status" value="1"/>
</dbReference>
<dbReference type="RefSeq" id="WP_118333630.1">
    <property type="nucleotide sequence ID" value="NZ_AP025567.1"/>
</dbReference>
<dbReference type="Proteomes" id="UP000284841">
    <property type="component" value="Unassembled WGS sequence"/>
</dbReference>
<protein>
    <recommendedName>
        <fullName evidence="3">Esterase</fullName>
    </recommendedName>
</protein>
<gene>
    <name evidence="1" type="ORF">DW099_02765</name>
</gene>
<accession>A0A415E6X6</accession>
<dbReference type="STRING" id="1776384.GCA_900086585_02860"/>
<dbReference type="Gene3D" id="3.40.50.1820">
    <property type="entry name" value="alpha/beta hydrolase"/>
    <property type="match status" value="1"/>
</dbReference>
<organism evidence="1 2">
    <name type="scientific">Emergencia timonensis</name>
    <dbReference type="NCBI Taxonomy" id="1776384"/>
    <lineage>
        <taxon>Bacteria</taxon>
        <taxon>Bacillati</taxon>
        <taxon>Bacillota</taxon>
        <taxon>Clostridia</taxon>
        <taxon>Peptostreptococcales</taxon>
        <taxon>Anaerovoracaceae</taxon>
        <taxon>Emergencia</taxon>
    </lineage>
</organism>
<evidence type="ECO:0000313" key="2">
    <source>
        <dbReference type="Proteomes" id="UP000284841"/>
    </source>
</evidence>
<dbReference type="InterPro" id="IPR029058">
    <property type="entry name" value="AB_hydrolase_fold"/>
</dbReference>
<name>A0A415E6X6_9FIRM</name>
<dbReference type="EMBL" id="QRMS01000001">
    <property type="protein sequence ID" value="RHJ89511.1"/>
    <property type="molecule type" value="Genomic_DNA"/>
</dbReference>
<dbReference type="AlphaFoldDB" id="A0A415E6X6"/>
<dbReference type="InterPro" id="IPR000801">
    <property type="entry name" value="Esterase-like"/>
</dbReference>
<proteinExistence type="predicted"/>
<evidence type="ECO:0008006" key="3">
    <source>
        <dbReference type="Google" id="ProtNLM"/>
    </source>
</evidence>
<sequence length="277" mass="30523">MAALIRTNMVSDAVKDRMDVLLAVPQKKHVRSAKSPELRLGSFQNEYPVLFLLHDEASSPGELYQMAAVSRLADETGLLIVLPQGLLSFYTDYAERDVNEGSPEKTAASNIEGQFSEMRYGSFLLDTVNFVCNTFPASKEREKTFIGGIGMGGFGALKCAAANPALFSAAVSISGITDLQWLMDHDPGRGEQFSAVFGGLQAMGENDLAGSFARLSGTAKGPKVLQIWLSTEERAAMNEKFREKMQGVYPCYEAREKEDSRDWYYIESALREAADWL</sequence>
<reference evidence="1 2" key="1">
    <citation type="submission" date="2018-08" db="EMBL/GenBank/DDBJ databases">
        <title>A genome reference for cultivated species of the human gut microbiota.</title>
        <authorList>
            <person name="Zou Y."/>
            <person name="Xue W."/>
            <person name="Luo G."/>
        </authorList>
    </citation>
    <scope>NUCLEOTIDE SEQUENCE [LARGE SCALE GENOMIC DNA]</scope>
    <source>
        <strain evidence="1 2">AM07-24</strain>
    </source>
</reference>